<dbReference type="InterPro" id="IPR036397">
    <property type="entry name" value="RNaseH_sf"/>
</dbReference>
<dbReference type="RefSeq" id="WP_233719967.1">
    <property type="nucleotide sequence ID" value="NZ_JAJUWU010000013.1"/>
</dbReference>
<accession>A0A9X1P011</accession>
<evidence type="ECO:0000313" key="4">
    <source>
        <dbReference type="Proteomes" id="UP001139035"/>
    </source>
</evidence>
<dbReference type="SUPFAM" id="SSF46689">
    <property type="entry name" value="Homeodomain-like"/>
    <property type="match status" value="1"/>
</dbReference>
<dbReference type="EMBL" id="JAJUWU010000013">
    <property type="protein sequence ID" value="MCE7028965.1"/>
    <property type="molecule type" value="Genomic_DNA"/>
</dbReference>
<sequence>MAGIEITRLEMSSSELRAASAKAPNVKAARRMLALAMVLDGVDRKTAAETCGMDRQTLRDWVHRYNADGLAGLVNRSYAGPKRRLNPENLAELAAIVEAGPDPQKDGVVRWRQSDLQRVIEERFGVVLTERAVGKQLAYLGFKRLSVRAQHPKSDPAAQEAFKKGFCETVTAALPEAARDKPIEIWFQDEARVGQQGTLTRVWARRGTRPRGPRDRRYKWAYIFGAVCPTRATSAALVLPRANAEMLQLHLDEIGRQVAEDAHAVLVWDGAGYHKSDELDVPGNITIVELPPYAPELNPVENVWQYLRQNKLAITVFDDYAHIVDVCCDAWTFFARDPATVASITRRSWTQIKG</sequence>
<evidence type="ECO:0000259" key="2">
    <source>
        <dbReference type="Pfam" id="PF13592"/>
    </source>
</evidence>
<dbReference type="InterPro" id="IPR047655">
    <property type="entry name" value="Transpos_IS630-like"/>
</dbReference>
<dbReference type="InterPro" id="IPR025959">
    <property type="entry name" value="Winged_HTH_dom"/>
</dbReference>
<dbReference type="Pfam" id="PF13592">
    <property type="entry name" value="HTH_33"/>
    <property type="match status" value="1"/>
</dbReference>
<proteinExistence type="predicted"/>
<organism evidence="3 4">
    <name type="scientific">Jiella avicenniae</name>
    <dbReference type="NCBI Taxonomy" id="2907202"/>
    <lineage>
        <taxon>Bacteria</taxon>
        <taxon>Pseudomonadati</taxon>
        <taxon>Pseudomonadota</taxon>
        <taxon>Alphaproteobacteria</taxon>
        <taxon>Hyphomicrobiales</taxon>
        <taxon>Aurantimonadaceae</taxon>
        <taxon>Jiella</taxon>
    </lineage>
</organism>
<reference evidence="3" key="1">
    <citation type="submission" date="2022-01" db="EMBL/GenBank/DDBJ databases">
        <title>Jiella avicenniae sp. nov., a novel endophytic bacterium isolated from bark of Avicennia marina.</title>
        <authorList>
            <person name="Tuo L."/>
        </authorList>
    </citation>
    <scope>NUCLEOTIDE SEQUENCE</scope>
    <source>
        <strain evidence="3">CBK1P-4</strain>
    </source>
</reference>
<dbReference type="InterPro" id="IPR038717">
    <property type="entry name" value="Tc1-like_DDE_dom"/>
</dbReference>
<feature type="domain" description="Tc1-like transposase DDE" evidence="1">
    <location>
        <begin position="185"/>
        <end position="313"/>
    </location>
</feature>
<dbReference type="Pfam" id="PF13551">
    <property type="entry name" value="HTH_29"/>
    <property type="match status" value="1"/>
</dbReference>
<dbReference type="Pfam" id="PF13358">
    <property type="entry name" value="DDE_3"/>
    <property type="match status" value="1"/>
</dbReference>
<evidence type="ECO:0000259" key="1">
    <source>
        <dbReference type="Pfam" id="PF13358"/>
    </source>
</evidence>
<dbReference type="Proteomes" id="UP001139035">
    <property type="component" value="Unassembled WGS sequence"/>
</dbReference>
<dbReference type="GO" id="GO:0003676">
    <property type="term" value="F:nucleic acid binding"/>
    <property type="evidence" value="ECO:0007669"/>
    <property type="project" value="InterPro"/>
</dbReference>
<protein>
    <submittedName>
        <fullName evidence="3">IS630 family transposase</fullName>
    </submittedName>
</protein>
<dbReference type="NCBIfam" id="NF033545">
    <property type="entry name" value="transpos_IS630"/>
    <property type="match status" value="1"/>
</dbReference>
<comment type="caution">
    <text evidence="3">The sequence shown here is derived from an EMBL/GenBank/DDBJ whole genome shotgun (WGS) entry which is preliminary data.</text>
</comment>
<dbReference type="Gene3D" id="3.30.420.10">
    <property type="entry name" value="Ribonuclease H-like superfamily/Ribonuclease H"/>
    <property type="match status" value="1"/>
</dbReference>
<feature type="domain" description="Winged helix-turn helix" evidence="2">
    <location>
        <begin position="108"/>
        <end position="165"/>
    </location>
</feature>
<dbReference type="InterPro" id="IPR009057">
    <property type="entry name" value="Homeodomain-like_sf"/>
</dbReference>
<gene>
    <name evidence="3" type="ORF">LZD57_13280</name>
</gene>
<evidence type="ECO:0000313" key="3">
    <source>
        <dbReference type="EMBL" id="MCE7028965.1"/>
    </source>
</evidence>
<dbReference type="AlphaFoldDB" id="A0A9X1P011"/>
<keyword evidence="4" id="KW-1185">Reference proteome</keyword>
<name>A0A9X1P011_9HYPH</name>